<comment type="caution">
    <text evidence="2">The sequence shown here is derived from an EMBL/GenBank/DDBJ whole genome shotgun (WGS) entry which is preliminary data.</text>
</comment>
<evidence type="ECO:0000313" key="3">
    <source>
        <dbReference type="Proteomes" id="UP000186817"/>
    </source>
</evidence>
<feature type="region of interest" description="Disordered" evidence="1">
    <location>
        <begin position="67"/>
        <end position="100"/>
    </location>
</feature>
<keyword evidence="3" id="KW-1185">Reference proteome</keyword>
<protein>
    <submittedName>
        <fullName evidence="2">Uncharacterized protein</fullName>
    </submittedName>
</protein>
<organism evidence="2 3">
    <name type="scientific">Symbiodinium microadriaticum</name>
    <name type="common">Dinoflagellate</name>
    <name type="synonym">Zooxanthella microadriatica</name>
    <dbReference type="NCBI Taxonomy" id="2951"/>
    <lineage>
        <taxon>Eukaryota</taxon>
        <taxon>Sar</taxon>
        <taxon>Alveolata</taxon>
        <taxon>Dinophyceae</taxon>
        <taxon>Suessiales</taxon>
        <taxon>Symbiodiniaceae</taxon>
        <taxon>Symbiodinium</taxon>
    </lineage>
</organism>
<sequence>MSTETSLGLLVASVSNLILEVRRLCLEVRSLQLLVEDRLGPRDHLPAGPPAEDPALVPVAPASPDRAFTPLAPASSASPARVPAGTTAAPAAAPTGQLTNAEHRNKLGRLVSGSAGPWRRTIVGPKLAVSTSWSFGAAKFLVTPAGYIGDRVVFVGFPTQLGGESSAEEAERPPELRYVLAGSTFNYDYEIGALAVGDGEARRTISVILVAPFEERMLAIFPSKAWDKKPNKRKLPSGPFTKPVLVEVACASPFDRTTLSSEGPAKVWFGMLARQLAEQDSRDGPLGAPILPYEVAGLDPAMVRAAFVTAGELRELGALMQKGARASVITQLLSLSPCWEKARSLEAAKKLPAKGILVPAREAEPPQLSQALFKALVGLSHLLGWERRRWDRLLQMLAVPATAGITPAIRLRTARYAAAGGGWVAILGPRRYQRKGSADIMAFVLRAKVLTPVWFLVGWCLLRLEMNRPIATSVRERREAGTSTDLQL</sequence>
<evidence type="ECO:0000256" key="1">
    <source>
        <dbReference type="SAM" id="MobiDB-lite"/>
    </source>
</evidence>
<feature type="compositionally biased region" description="Low complexity" evidence="1">
    <location>
        <begin position="72"/>
        <end position="96"/>
    </location>
</feature>
<accession>A0A1Q9DYP6</accession>
<proteinExistence type="predicted"/>
<dbReference type="Proteomes" id="UP000186817">
    <property type="component" value="Unassembled WGS sequence"/>
</dbReference>
<evidence type="ECO:0000313" key="2">
    <source>
        <dbReference type="EMBL" id="OLQ00301.1"/>
    </source>
</evidence>
<dbReference type="OrthoDB" id="10321316at2759"/>
<name>A0A1Q9DYP6_SYMMI</name>
<dbReference type="EMBL" id="LSRX01000332">
    <property type="protein sequence ID" value="OLQ00301.1"/>
    <property type="molecule type" value="Genomic_DNA"/>
</dbReference>
<gene>
    <name evidence="2" type="ORF">AK812_SmicGene17050</name>
</gene>
<reference evidence="2 3" key="1">
    <citation type="submission" date="2016-02" db="EMBL/GenBank/DDBJ databases">
        <title>Genome analysis of coral dinoflagellate symbionts highlights evolutionary adaptations to a symbiotic lifestyle.</title>
        <authorList>
            <person name="Aranda M."/>
            <person name="Li Y."/>
            <person name="Liew Y.J."/>
            <person name="Baumgarten S."/>
            <person name="Simakov O."/>
            <person name="Wilson M."/>
            <person name="Piel J."/>
            <person name="Ashoor H."/>
            <person name="Bougouffa S."/>
            <person name="Bajic V.B."/>
            <person name="Ryu T."/>
            <person name="Ravasi T."/>
            <person name="Bayer T."/>
            <person name="Micklem G."/>
            <person name="Kim H."/>
            <person name="Bhak J."/>
            <person name="Lajeunesse T.C."/>
            <person name="Voolstra C.R."/>
        </authorList>
    </citation>
    <scope>NUCLEOTIDE SEQUENCE [LARGE SCALE GENOMIC DNA]</scope>
    <source>
        <strain evidence="2 3">CCMP2467</strain>
    </source>
</reference>
<dbReference type="AlphaFoldDB" id="A0A1Q9DYP6"/>